<feature type="compositionally biased region" description="Polar residues" evidence="1">
    <location>
        <begin position="1"/>
        <end position="14"/>
    </location>
</feature>
<feature type="region of interest" description="Disordered" evidence="1">
    <location>
        <begin position="1"/>
        <end position="41"/>
    </location>
</feature>
<name>A0AAD1U5B2_EUPCR</name>
<sequence>MEQSESQSTRSLAHSSDLMPSKKECTIFRPNPTSGTNNGRVMSLFGPDNGKRAMPKEPFENKTVYRKDLKRESMVQSLNERLKRFKIKKPKKRYIQTRNISLAQLNLTQIKTVKPRCMKSQLEIPVINNIKQCERILPPLPSSTKTVNNSSSFIQHRKDAYETVTRWDPIQQKNIMLTVWKRPSPNFLEIKPVRKKIRKKKIIKLTKKLNKLKKSKILAPLEPAQSPASPSSSKTVTQERSKNRKRQRPKSELDNRPSNILKNNLDILRGDSFTNNDKDITGASQKIRKIENICKIMLKLRDVEKNKCCKKFDQFGFEPYTKQSSDSDRKDDSLSSRIIRLRKKRKEGKDRALDSPLDMIQSKFNQIFRSLKN</sequence>
<keyword evidence="3" id="KW-1185">Reference proteome</keyword>
<evidence type="ECO:0000313" key="3">
    <source>
        <dbReference type="Proteomes" id="UP001295684"/>
    </source>
</evidence>
<evidence type="ECO:0000313" key="2">
    <source>
        <dbReference type="EMBL" id="CAI2362622.1"/>
    </source>
</evidence>
<reference evidence="2" key="1">
    <citation type="submission" date="2023-07" db="EMBL/GenBank/DDBJ databases">
        <authorList>
            <consortium name="AG Swart"/>
            <person name="Singh M."/>
            <person name="Singh A."/>
            <person name="Seah K."/>
            <person name="Emmerich C."/>
        </authorList>
    </citation>
    <scope>NUCLEOTIDE SEQUENCE</scope>
    <source>
        <strain evidence="2">DP1</strain>
    </source>
</reference>
<feature type="region of interest" description="Disordered" evidence="1">
    <location>
        <begin position="216"/>
        <end position="260"/>
    </location>
</feature>
<dbReference type="EMBL" id="CAMPGE010003778">
    <property type="protein sequence ID" value="CAI2362622.1"/>
    <property type="molecule type" value="Genomic_DNA"/>
</dbReference>
<protein>
    <submittedName>
        <fullName evidence="2">Uncharacterized protein</fullName>
    </submittedName>
</protein>
<accession>A0AAD1U5B2</accession>
<dbReference type="Proteomes" id="UP001295684">
    <property type="component" value="Unassembled WGS sequence"/>
</dbReference>
<comment type="caution">
    <text evidence="2">The sequence shown here is derived from an EMBL/GenBank/DDBJ whole genome shotgun (WGS) entry which is preliminary data.</text>
</comment>
<evidence type="ECO:0000256" key="1">
    <source>
        <dbReference type="SAM" id="MobiDB-lite"/>
    </source>
</evidence>
<organism evidence="2 3">
    <name type="scientific">Euplotes crassus</name>
    <dbReference type="NCBI Taxonomy" id="5936"/>
    <lineage>
        <taxon>Eukaryota</taxon>
        <taxon>Sar</taxon>
        <taxon>Alveolata</taxon>
        <taxon>Ciliophora</taxon>
        <taxon>Intramacronucleata</taxon>
        <taxon>Spirotrichea</taxon>
        <taxon>Hypotrichia</taxon>
        <taxon>Euplotida</taxon>
        <taxon>Euplotidae</taxon>
        <taxon>Moneuplotes</taxon>
    </lineage>
</organism>
<dbReference type="AlphaFoldDB" id="A0AAD1U5B2"/>
<gene>
    <name evidence="2" type="ORF">ECRASSUSDP1_LOCUS3946</name>
</gene>
<proteinExistence type="predicted"/>
<feature type="compositionally biased region" description="Polar residues" evidence="1">
    <location>
        <begin position="31"/>
        <end position="40"/>
    </location>
</feature>
<feature type="compositionally biased region" description="Low complexity" evidence="1">
    <location>
        <begin position="217"/>
        <end position="233"/>
    </location>
</feature>